<organism evidence="1 2">
    <name type="scientific">Hyperthermus butylicus (strain DSM 5456 / JCM 9403 / PLM1-5)</name>
    <dbReference type="NCBI Taxonomy" id="415426"/>
    <lineage>
        <taxon>Archaea</taxon>
        <taxon>Thermoproteota</taxon>
        <taxon>Thermoprotei</taxon>
        <taxon>Desulfurococcales</taxon>
        <taxon>Pyrodictiaceae</taxon>
        <taxon>Hyperthermus</taxon>
    </lineage>
</organism>
<proteinExistence type="predicted"/>
<dbReference type="KEGG" id="hbu:Hbut_0831"/>
<gene>
    <name evidence="1" type="ordered locus">Hbut_0831</name>
</gene>
<evidence type="ECO:0000313" key="1">
    <source>
        <dbReference type="EMBL" id="ABM80683.1"/>
    </source>
</evidence>
<accession>A2BL22</accession>
<dbReference type="OrthoDB" id="380181at2157"/>
<dbReference type="HOGENOM" id="CLU_1901910_0_0_2"/>
<dbReference type="AlphaFoldDB" id="A2BL22"/>
<dbReference type="EnsemblBacteria" id="ABM80683">
    <property type="protein sequence ID" value="ABM80683"/>
    <property type="gene ID" value="Hbut_0831"/>
</dbReference>
<evidence type="ECO:0000313" key="2">
    <source>
        <dbReference type="Proteomes" id="UP000002593"/>
    </source>
</evidence>
<reference evidence="1 2" key="1">
    <citation type="journal article" date="2007" name="Archaea">
        <title>The genome of Hyperthermus butylicus: a sulfur-reducing, peptide fermenting, neutrophilic Crenarchaeote growing up to 108 degrees C.</title>
        <authorList>
            <person name="Brugger K."/>
            <person name="Chen L."/>
            <person name="Stark M."/>
            <person name="Zibat A."/>
            <person name="Redder P."/>
            <person name="Ruepp A."/>
            <person name="Awayez M."/>
            <person name="She Q."/>
            <person name="Garrett R.A."/>
            <person name="Klenk H.P."/>
        </authorList>
    </citation>
    <scope>NUCLEOTIDE SEQUENCE [LARGE SCALE GENOMIC DNA]</scope>
    <source>
        <strain evidence="2">DSM 5456 / JCM 9403 / PLM1-5</strain>
    </source>
</reference>
<dbReference type="EMBL" id="CP000493">
    <property type="protein sequence ID" value="ABM80683.1"/>
    <property type="molecule type" value="Genomic_DNA"/>
</dbReference>
<protein>
    <submittedName>
        <fullName evidence="1">Uncharacterized protein</fullName>
    </submittedName>
</protein>
<sequence length="133" mass="14475">MSLVEEPLALESLSESLYSLVDEAQATGLSLLRFMSAVRSVVTALVLGGRLEGARLLKIAESYSASERPAARALVVFDGFAFYLYAKPYIDVGDVDVAIDEAGDVAKELGIEVVPIIAGYEFSVYCRKVREEY</sequence>
<dbReference type="RefSeq" id="WP_011822001.1">
    <property type="nucleotide sequence ID" value="NC_008818.1"/>
</dbReference>
<name>A2BL22_HYPBU</name>
<dbReference type="GeneID" id="4782447"/>
<keyword evidence="2" id="KW-1185">Reference proteome</keyword>
<dbReference type="Proteomes" id="UP000002593">
    <property type="component" value="Chromosome"/>
</dbReference>